<accession>G0V5X6</accession>
<dbReference type="GeneID" id="96900353"/>
<dbReference type="RefSeq" id="XP_003673255.1">
    <property type="nucleotide sequence ID" value="XM_003673207.1"/>
</dbReference>
<dbReference type="Proteomes" id="UP000001640">
    <property type="component" value="Chromosome 1"/>
</dbReference>
<evidence type="ECO:0000256" key="1">
    <source>
        <dbReference type="SAM" id="MobiDB-lite"/>
    </source>
</evidence>
<dbReference type="Pfam" id="PF10182">
    <property type="entry name" value="Flo11"/>
    <property type="match status" value="1"/>
</dbReference>
<evidence type="ECO:0000256" key="2">
    <source>
        <dbReference type="SAM" id="SignalP"/>
    </source>
</evidence>
<gene>
    <name evidence="4" type="primary">NCAS0A03060</name>
    <name evidence="4" type="ordered locus">NCAS_0A03060</name>
</gene>
<dbReference type="KEGG" id="ncs:NCAS_0A03060"/>
<dbReference type="PROSITE" id="PS51824">
    <property type="entry name" value="FLO11"/>
    <property type="match status" value="1"/>
</dbReference>
<protein>
    <recommendedName>
        <fullName evidence="3">Flo11 domain-containing protein</fullName>
    </recommendedName>
</protein>
<evidence type="ECO:0000259" key="3">
    <source>
        <dbReference type="PROSITE" id="PS51824"/>
    </source>
</evidence>
<dbReference type="AlphaFoldDB" id="G0V5X6"/>
<feature type="region of interest" description="Disordered" evidence="1">
    <location>
        <begin position="394"/>
        <end position="424"/>
    </location>
</feature>
<sequence>MRMQINLIIALLLIAQTMGSLVNTQQHALHKRGNTKCKSIDNACPDLNFSWDFDNQDIMPYYLSIESVIWLDQNLYEITVHVMGAEQIDIKYLYALKIIGVNGPKSTILLYGDGDISHVITSPTNFSVSFEVYADTPKDNCDVWLPDFKIQYEYLEGSAAKFSDTWVWGDSTFDLRTGCTIYDNNGNSQTDFPGFYWRFNCNEDCIPNVEYSSFSSLYASSTALSSTRTYISTSTHPTSSTNGIVPNTPSVSVSSSHKLLSSSISLGQSLPSQPTYSTSLSHHNNQITSIVASTSSVAKTSEETSLSSSTGVTSQETSTPGKHTEPTYSRISLSITTFSLSTYTSTALSFRSTITSESEPATTTVPISSSSLETSGVLLTSSSPIYPVPSTSLKISSDISSSEHTHTSSSRSSSTENTSNESHLHLTSSVEITHSHDTIFSKGFSTTSSSFDSITPSIPESLTHGTNSYPSSSISSYEGNGTTLLKSKKSLLSVMIFLSGIFLY</sequence>
<evidence type="ECO:0000313" key="4">
    <source>
        <dbReference type="EMBL" id="CCC66864.1"/>
    </source>
</evidence>
<keyword evidence="2" id="KW-0732">Signal</keyword>
<dbReference type="OrthoDB" id="4070545at2759"/>
<evidence type="ECO:0000313" key="5">
    <source>
        <dbReference type="Proteomes" id="UP000001640"/>
    </source>
</evidence>
<dbReference type="HOGENOM" id="CLU_540888_0_0_1"/>
<feature type="signal peptide" evidence="2">
    <location>
        <begin position="1"/>
        <end position="19"/>
    </location>
</feature>
<dbReference type="SMART" id="SM01213">
    <property type="entry name" value="Flo11"/>
    <property type="match status" value="1"/>
</dbReference>
<dbReference type="EMBL" id="HE576752">
    <property type="protein sequence ID" value="CCC66864.1"/>
    <property type="molecule type" value="Genomic_DNA"/>
</dbReference>
<feature type="compositionally biased region" description="Low complexity" evidence="1">
    <location>
        <begin position="303"/>
        <end position="316"/>
    </location>
</feature>
<feature type="compositionally biased region" description="Low complexity" evidence="1">
    <location>
        <begin position="407"/>
        <end position="421"/>
    </location>
</feature>
<name>G0V5X6_NAUCA</name>
<feature type="domain" description="Flo11" evidence="3">
    <location>
        <begin position="31"/>
        <end position="207"/>
    </location>
</feature>
<organism evidence="4 5">
    <name type="scientific">Naumovozyma castellii</name>
    <name type="common">Yeast</name>
    <name type="synonym">Saccharomyces castellii</name>
    <dbReference type="NCBI Taxonomy" id="27288"/>
    <lineage>
        <taxon>Eukaryota</taxon>
        <taxon>Fungi</taxon>
        <taxon>Dikarya</taxon>
        <taxon>Ascomycota</taxon>
        <taxon>Saccharomycotina</taxon>
        <taxon>Saccharomycetes</taxon>
        <taxon>Saccharomycetales</taxon>
        <taxon>Saccharomycetaceae</taxon>
        <taxon>Naumovozyma</taxon>
    </lineage>
</organism>
<reference key="2">
    <citation type="submission" date="2011-08" db="EMBL/GenBank/DDBJ databases">
        <title>Genome sequence of Naumovozyma castellii.</title>
        <authorList>
            <person name="Gordon J.L."/>
            <person name="Armisen D."/>
            <person name="Proux-Wera E."/>
            <person name="OhEigeartaigh S.S."/>
            <person name="Byrne K.P."/>
            <person name="Wolfe K.H."/>
        </authorList>
    </citation>
    <scope>NUCLEOTIDE SEQUENCE</scope>
    <source>
        <strain>Type strain:CBS 4309</strain>
    </source>
</reference>
<dbReference type="InParanoid" id="G0V5X6"/>
<feature type="chain" id="PRO_5003410808" description="Flo11 domain-containing protein" evidence="2">
    <location>
        <begin position="20"/>
        <end position="504"/>
    </location>
</feature>
<reference evidence="5" key="1">
    <citation type="journal article" date="2011" name="Proc. Natl. Acad. Sci. U.S.A.">
        <title>Evolutionary erosion of yeast sex chromosomes by mating-type switching accidents.</title>
        <authorList>
            <person name="Gordon J.L."/>
            <person name="Armisen D."/>
            <person name="Proux-Wera E."/>
            <person name="Oheigeartaigh S.S."/>
            <person name="Byrne K.P."/>
            <person name="Wolfe K.H."/>
        </authorList>
    </citation>
    <scope>NUCLEOTIDE SEQUENCE [LARGE SCALE GENOMIC DNA]</scope>
    <source>
        <strain evidence="5">ATCC 76901 / BCRC 22586 / CBS 4309 / NBRC 1992 / NRRL Y-12630</strain>
    </source>
</reference>
<proteinExistence type="predicted"/>
<dbReference type="InterPro" id="IPR018789">
    <property type="entry name" value="Flo11"/>
</dbReference>
<dbReference type="eggNOG" id="ENOG502S1H2">
    <property type="taxonomic scope" value="Eukaryota"/>
</dbReference>
<feature type="region of interest" description="Disordered" evidence="1">
    <location>
        <begin position="301"/>
        <end position="328"/>
    </location>
</feature>
<keyword evidence="5" id="KW-1185">Reference proteome</keyword>